<accession>A0A1C3NVP2</accession>
<protein>
    <submittedName>
        <fullName evidence="1">Uncharacterized protein</fullName>
    </submittedName>
</protein>
<evidence type="ECO:0000313" key="1">
    <source>
        <dbReference type="EMBL" id="SBW19573.1"/>
    </source>
</evidence>
<dbReference type="AlphaFoldDB" id="A0A1C3NVP2"/>
<name>A0A1C3NVP2_9ACTN</name>
<dbReference type="Proteomes" id="UP000199013">
    <property type="component" value="Unassembled WGS sequence"/>
</dbReference>
<reference evidence="2" key="1">
    <citation type="submission" date="2016-02" db="EMBL/GenBank/DDBJ databases">
        <authorList>
            <person name="Wibberg D."/>
        </authorList>
    </citation>
    <scope>NUCLEOTIDE SEQUENCE [LARGE SCALE GENOMIC DNA]</scope>
</reference>
<gene>
    <name evidence="1" type="ORF">FDG2_1438</name>
</gene>
<evidence type="ECO:0000313" key="2">
    <source>
        <dbReference type="Proteomes" id="UP000199013"/>
    </source>
</evidence>
<dbReference type="EMBL" id="FLUV01000594">
    <property type="protein sequence ID" value="SBW19573.1"/>
    <property type="molecule type" value="Genomic_DNA"/>
</dbReference>
<proteinExistence type="predicted"/>
<sequence length="126" mass="13780">MRRATAADDTPEVVTDARRADDAVRSINHRTICGDGGLEWPSELEQAVRTLALMVDKLPQALNQLARIGEDFAREPTLYDDRGKDPRRTIAHAATDLDVAIRAAQRLAAPLDRAANELSHLGIGDD</sequence>
<keyword evidence="2" id="KW-1185">Reference proteome</keyword>
<organism evidence="1 2">
    <name type="scientific">Candidatus Protofrankia californiensis</name>
    <dbReference type="NCBI Taxonomy" id="1839754"/>
    <lineage>
        <taxon>Bacteria</taxon>
        <taxon>Bacillati</taxon>
        <taxon>Actinomycetota</taxon>
        <taxon>Actinomycetes</taxon>
        <taxon>Frankiales</taxon>
        <taxon>Frankiaceae</taxon>
        <taxon>Protofrankia</taxon>
    </lineage>
</organism>